<evidence type="ECO:0000259" key="6">
    <source>
        <dbReference type="PROSITE" id="PS50110"/>
    </source>
</evidence>
<dbReference type="InterPro" id="IPR000792">
    <property type="entry name" value="Tscrpt_reg_LuxR_C"/>
</dbReference>
<dbReference type="InterPro" id="IPR001789">
    <property type="entry name" value="Sig_transdc_resp-reg_receiver"/>
</dbReference>
<dbReference type="PANTHER" id="PTHR43214:SF41">
    <property type="entry name" value="NITRATE_NITRITE RESPONSE REGULATOR PROTEIN NARP"/>
    <property type="match status" value="1"/>
</dbReference>
<feature type="modified residue" description="4-aspartylphosphate" evidence="4">
    <location>
        <position position="67"/>
    </location>
</feature>
<dbReference type="Pfam" id="PF00072">
    <property type="entry name" value="Response_reg"/>
    <property type="match status" value="1"/>
</dbReference>
<dbReference type="GO" id="GO:0003677">
    <property type="term" value="F:DNA binding"/>
    <property type="evidence" value="ECO:0007669"/>
    <property type="project" value="UniProtKB-KW"/>
</dbReference>
<dbReference type="PANTHER" id="PTHR43214">
    <property type="entry name" value="TWO-COMPONENT RESPONSE REGULATOR"/>
    <property type="match status" value="1"/>
</dbReference>
<keyword evidence="8" id="KW-1185">Reference proteome</keyword>
<evidence type="ECO:0000256" key="2">
    <source>
        <dbReference type="ARBA" id="ARBA00023125"/>
    </source>
</evidence>
<dbReference type="SMART" id="SM00448">
    <property type="entry name" value="REC"/>
    <property type="match status" value="1"/>
</dbReference>
<dbReference type="Gene3D" id="3.40.50.2300">
    <property type="match status" value="1"/>
</dbReference>
<organism evidence="7 8">
    <name type="scientific">Paracidovorax cattleyae</name>
    <dbReference type="NCBI Taxonomy" id="80868"/>
    <lineage>
        <taxon>Bacteria</taxon>
        <taxon>Pseudomonadati</taxon>
        <taxon>Pseudomonadota</taxon>
        <taxon>Betaproteobacteria</taxon>
        <taxon>Burkholderiales</taxon>
        <taxon>Comamonadaceae</taxon>
        <taxon>Paracidovorax</taxon>
    </lineage>
</organism>
<feature type="domain" description="Response regulatory" evidence="6">
    <location>
        <begin position="15"/>
        <end position="132"/>
    </location>
</feature>
<dbReference type="InterPro" id="IPR011006">
    <property type="entry name" value="CheY-like_superfamily"/>
</dbReference>
<evidence type="ECO:0000256" key="3">
    <source>
        <dbReference type="ARBA" id="ARBA00023163"/>
    </source>
</evidence>
<dbReference type="AlphaFoldDB" id="A0A1H0VP75"/>
<dbReference type="SMART" id="SM00421">
    <property type="entry name" value="HTH_LUXR"/>
    <property type="match status" value="1"/>
</dbReference>
<dbReference type="SUPFAM" id="SSF46894">
    <property type="entry name" value="C-terminal effector domain of the bipartite response regulators"/>
    <property type="match status" value="1"/>
</dbReference>
<dbReference type="CDD" id="cd06170">
    <property type="entry name" value="LuxR_C_like"/>
    <property type="match status" value="1"/>
</dbReference>
<evidence type="ECO:0000256" key="1">
    <source>
        <dbReference type="ARBA" id="ARBA00023015"/>
    </source>
</evidence>
<dbReference type="PROSITE" id="PS50110">
    <property type="entry name" value="RESPONSE_REGULATORY"/>
    <property type="match status" value="1"/>
</dbReference>
<sequence>MFPVPESRPSSPSRHGLVVDDHPLVARGMTEFLRLHPRLDTARHAHSMPEAMRAIAQHGAPAVALVDFWLADGATAPFIRDLLALAPQARVLMMSGDHHPAIAIKSRASGAHGFIHKQESPATFTAAVAAVLDGDCWFAATTPGCTVAASSREVYVDPADMGLTPRQGQILSMVLEGRPNKPIASALHVSEHTVKEHVTVILQKLGVRNRIEAIAKLQGVRLDIS</sequence>
<feature type="domain" description="HTH luxR-type" evidence="5">
    <location>
        <begin position="155"/>
        <end position="221"/>
    </location>
</feature>
<dbReference type="InterPro" id="IPR039420">
    <property type="entry name" value="WalR-like"/>
</dbReference>
<name>A0A1H0VP75_9BURK</name>
<dbReference type="RefSeq" id="WP_092837619.1">
    <property type="nucleotide sequence ID" value="NZ_CP028290.1"/>
</dbReference>
<keyword evidence="1" id="KW-0805">Transcription regulation</keyword>
<evidence type="ECO:0000313" key="8">
    <source>
        <dbReference type="Proteomes" id="UP000199317"/>
    </source>
</evidence>
<protein>
    <submittedName>
        <fullName evidence="7">DNA-binding response regulator, NarL/FixJ family, contains REC and HTH domains</fullName>
    </submittedName>
</protein>
<dbReference type="OrthoDB" id="3374006at2"/>
<dbReference type="EMBL" id="FNJL01000027">
    <property type="protein sequence ID" value="SDP79978.1"/>
    <property type="molecule type" value="Genomic_DNA"/>
</dbReference>
<dbReference type="Proteomes" id="UP000199317">
    <property type="component" value="Unassembled WGS sequence"/>
</dbReference>
<accession>A0A1H0VP75</accession>
<dbReference type="InterPro" id="IPR036388">
    <property type="entry name" value="WH-like_DNA-bd_sf"/>
</dbReference>
<dbReference type="Pfam" id="PF00196">
    <property type="entry name" value="GerE"/>
    <property type="match status" value="1"/>
</dbReference>
<reference evidence="8" key="1">
    <citation type="submission" date="2016-10" db="EMBL/GenBank/DDBJ databases">
        <authorList>
            <person name="Varghese N."/>
            <person name="Submissions S."/>
        </authorList>
    </citation>
    <scope>NUCLEOTIDE SEQUENCE [LARGE SCALE GENOMIC DNA]</scope>
    <source>
        <strain evidence="8">DSM 17101</strain>
    </source>
</reference>
<keyword evidence="2 7" id="KW-0238">DNA-binding</keyword>
<keyword evidence="4" id="KW-0597">Phosphoprotein</keyword>
<dbReference type="GO" id="GO:0000160">
    <property type="term" value="P:phosphorelay signal transduction system"/>
    <property type="evidence" value="ECO:0007669"/>
    <property type="project" value="InterPro"/>
</dbReference>
<proteinExistence type="predicted"/>
<evidence type="ECO:0000256" key="4">
    <source>
        <dbReference type="PROSITE-ProRule" id="PRU00169"/>
    </source>
</evidence>
<gene>
    <name evidence="7" type="ORF">SAMN04489708_12757</name>
</gene>
<dbReference type="GO" id="GO:0006355">
    <property type="term" value="P:regulation of DNA-templated transcription"/>
    <property type="evidence" value="ECO:0007669"/>
    <property type="project" value="InterPro"/>
</dbReference>
<evidence type="ECO:0000259" key="5">
    <source>
        <dbReference type="PROSITE" id="PS50043"/>
    </source>
</evidence>
<dbReference type="InterPro" id="IPR016032">
    <property type="entry name" value="Sig_transdc_resp-reg_C-effctor"/>
</dbReference>
<evidence type="ECO:0000313" key="7">
    <source>
        <dbReference type="EMBL" id="SDP79978.1"/>
    </source>
</evidence>
<dbReference type="PROSITE" id="PS50043">
    <property type="entry name" value="HTH_LUXR_2"/>
    <property type="match status" value="1"/>
</dbReference>
<dbReference type="SUPFAM" id="SSF52172">
    <property type="entry name" value="CheY-like"/>
    <property type="match status" value="1"/>
</dbReference>
<keyword evidence="3" id="KW-0804">Transcription</keyword>
<dbReference type="PRINTS" id="PR00038">
    <property type="entry name" value="HTHLUXR"/>
</dbReference>
<dbReference type="Gene3D" id="1.10.10.10">
    <property type="entry name" value="Winged helix-like DNA-binding domain superfamily/Winged helix DNA-binding domain"/>
    <property type="match status" value="1"/>
</dbReference>